<sequence length="282" mass="30686">MVNVTAMYLLVATTVATFYHASAARILGVFPHQGYSHHMVFLPYLRTLADRGHDVHVISNFDSSHPNITDISIAGSIPMSNNNVTFPNTAGYFGIVGALKDLSTLSYLAKTTEGLFDVPAVRNLLDDRTASFDLVIAEHFNSELPLGFAAQYRAPFVLLSSCPLTPWTMSLVGQPQHIAYKPSVFSGLSEHMDLGQRLINAAVSIVSTAVFGLINRPWSQRTLKKRLGLDVSLDELASNVSLVLVNTHWSLNGVSPIVAAVKETGGMHIMPPKQLPIVSTYL</sequence>
<evidence type="ECO:0000256" key="2">
    <source>
        <dbReference type="ARBA" id="ARBA00022676"/>
    </source>
</evidence>
<dbReference type="EMBL" id="VUJU01004451">
    <property type="protein sequence ID" value="KAF0754309.1"/>
    <property type="molecule type" value="Genomic_DNA"/>
</dbReference>
<dbReference type="Gene3D" id="3.40.50.2000">
    <property type="entry name" value="Glycogen Phosphorylase B"/>
    <property type="match status" value="1"/>
</dbReference>
<dbReference type="InterPro" id="IPR050271">
    <property type="entry name" value="UDP-glycosyltransferase"/>
</dbReference>
<dbReference type="PANTHER" id="PTHR48043">
    <property type="entry name" value="EG:EG0003.4 PROTEIN-RELATED"/>
    <property type="match status" value="1"/>
</dbReference>
<comment type="similarity">
    <text evidence="1">Belongs to the UDP-glycosyltransferase family.</text>
</comment>
<keyword evidence="2" id="KW-0328">Glycosyltransferase</keyword>
<dbReference type="AlphaFoldDB" id="A0A6G0YE95"/>
<name>A0A6G0YE95_APHCR</name>
<protein>
    <submittedName>
        <fullName evidence="4">UDP-glucuronosyltransferase 2A3-like isoform X3</fullName>
    </submittedName>
</protein>
<keyword evidence="5" id="KW-1185">Reference proteome</keyword>
<evidence type="ECO:0000256" key="1">
    <source>
        <dbReference type="ARBA" id="ARBA00009995"/>
    </source>
</evidence>
<evidence type="ECO:0000313" key="5">
    <source>
        <dbReference type="Proteomes" id="UP000478052"/>
    </source>
</evidence>
<proteinExistence type="inferred from homology"/>
<dbReference type="Proteomes" id="UP000478052">
    <property type="component" value="Unassembled WGS sequence"/>
</dbReference>
<dbReference type="PANTHER" id="PTHR48043:SF114">
    <property type="entry name" value="IP04436P-RELATED"/>
    <property type="match status" value="1"/>
</dbReference>
<evidence type="ECO:0000256" key="3">
    <source>
        <dbReference type="ARBA" id="ARBA00022679"/>
    </source>
</evidence>
<dbReference type="InterPro" id="IPR002213">
    <property type="entry name" value="UDP_glucos_trans"/>
</dbReference>
<reference evidence="4 5" key="1">
    <citation type="submission" date="2019-08" db="EMBL/GenBank/DDBJ databases">
        <title>Whole genome of Aphis craccivora.</title>
        <authorList>
            <person name="Voronova N.V."/>
            <person name="Shulinski R.S."/>
            <person name="Bandarenka Y.V."/>
            <person name="Zhorov D.G."/>
            <person name="Warner D."/>
        </authorList>
    </citation>
    <scope>NUCLEOTIDE SEQUENCE [LARGE SCALE GENOMIC DNA]</scope>
    <source>
        <strain evidence="4">180601</strain>
        <tissue evidence="4">Whole Body</tissue>
    </source>
</reference>
<gene>
    <name evidence="4" type="ORF">FWK35_00020901</name>
</gene>
<dbReference type="OrthoDB" id="5835829at2759"/>
<keyword evidence="3 4" id="KW-0808">Transferase</keyword>
<dbReference type="SUPFAM" id="SSF53756">
    <property type="entry name" value="UDP-Glycosyltransferase/glycogen phosphorylase"/>
    <property type="match status" value="1"/>
</dbReference>
<accession>A0A6G0YE95</accession>
<evidence type="ECO:0000313" key="4">
    <source>
        <dbReference type="EMBL" id="KAF0754309.1"/>
    </source>
</evidence>
<dbReference type="GO" id="GO:0008194">
    <property type="term" value="F:UDP-glycosyltransferase activity"/>
    <property type="evidence" value="ECO:0007669"/>
    <property type="project" value="InterPro"/>
</dbReference>
<dbReference type="Pfam" id="PF00201">
    <property type="entry name" value="UDPGT"/>
    <property type="match status" value="1"/>
</dbReference>
<organism evidence="4 5">
    <name type="scientific">Aphis craccivora</name>
    <name type="common">Cowpea aphid</name>
    <dbReference type="NCBI Taxonomy" id="307492"/>
    <lineage>
        <taxon>Eukaryota</taxon>
        <taxon>Metazoa</taxon>
        <taxon>Ecdysozoa</taxon>
        <taxon>Arthropoda</taxon>
        <taxon>Hexapoda</taxon>
        <taxon>Insecta</taxon>
        <taxon>Pterygota</taxon>
        <taxon>Neoptera</taxon>
        <taxon>Paraneoptera</taxon>
        <taxon>Hemiptera</taxon>
        <taxon>Sternorrhyncha</taxon>
        <taxon>Aphidomorpha</taxon>
        <taxon>Aphidoidea</taxon>
        <taxon>Aphididae</taxon>
        <taxon>Aphidini</taxon>
        <taxon>Aphis</taxon>
        <taxon>Aphis</taxon>
    </lineage>
</organism>
<comment type="caution">
    <text evidence="4">The sequence shown here is derived from an EMBL/GenBank/DDBJ whole genome shotgun (WGS) entry which is preliminary data.</text>
</comment>